<keyword evidence="5" id="KW-1185">Reference proteome</keyword>
<dbReference type="Proteomes" id="UP000554482">
    <property type="component" value="Unassembled WGS sequence"/>
</dbReference>
<accession>A0A7J6WSF9</accession>
<sequence>MVSVLGDDGLGGGKLGGRTEIIDLKTNKEVQDLGKYSVDEYSLQHKGELGVKGILNFVEVKEAQMQVVSGIKYYLKVNVIQNGMSKIFDAVVVVRPWDRSKELVQFAPYAN</sequence>
<dbReference type="EMBL" id="JABWDY010011334">
    <property type="protein sequence ID" value="KAF5199897.1"/>
    <property type="molecule type" value="Genomic_DNA"/>
</dbReference>
<evidence type="ECO:0000313" key="5">
    <source>
        <dbReference type="Proteomes" id="UP000554482"/>
    </source>
</evidence>
<gene>
    <name evidence="4" type="ORF">FRX31_010516</name>
</gene>
<protein>
    <submittedName>
        <fullName evidence="4">Cysteine proteinase inhibitor</fullName>
    </submittedName>
</protein>
<dbReference type="SUPFAM" id="SSF54403">
    <property type="entry name" value="Cystatin/monellin"/>
    <property type="match status" value="1"/>
</dbReference>
<dbReference type="InterPro" id="IPR000010">
    <property type="entry name" value="Cystatin_dom"/>
</dbReference>
<name>A0A7J6WSF9_THATH</name>
<proteinExistence type="predicted"/>
<keyword evidence="2" id="KW-0789">Thiol protease inhibitor</keyword>
<dbReference type="InterPro" id="IPR046350">
    <property type="entry name" value="Cystatin_sf"/>
</dbReference>
<keyword evidence="1" id="KW-0646">Protease inhibitor</keyword>
<evidence type="ECO:0000256" key="2">
    <source>
        <dbReference type="ARBA" id="ARBA00022704"/>
    </source>
</evidence>
<comment type="caution">
    <text evidence="4">The sequence shown here is derived from an EMBL/GenBank/DDBJ whole genome shotgun (WGS) entry which is preliminary data.</text>
</comment>
<dbReference type="Pfam" id="PF16845">
    <property type="entry name" value="SQAPI"/>
    <property type="match status" value="1"/>
</dbReference>
<dbReference type="PANTHER" id="PTHR47373:SF1">
    <property type="entry name" value="CYSTEINE PROTEINASE INHIBITOR 2"/>
    <property type="match status" value="1"/>
</dbReference>
<dbReference type="PANTHER" id="PTHR47373">
    <property type="entry name" value="CYSTEINE PROTEINASE INHIBITOR 2"/>
    <property type="match status" value="1"/>
</dbReference>
<dbReference type="CDD" id="cd00042">
    <property type="entry name" value="CY"/>
    <property type="match status" value="1"/>
</dbReference>
<dbReference type="AlphaFoldDB" id="A0A7J6WSF9"/>
<organism evidence="4 5">
    <name type="scientific">Thalictrum thalictroides</name>
    <name type="common">Rue-anemone</name>
    <name type="synonym">Anemone thalictroides</name>
    <dbReference type="NCBI Taxonomy" id="46969"/>
    <lineage>
        <taxon>Eukaryota</taxon>
        <taxon>Viridiplantae</taxon>
        <taxon>Streptophyta</taxon>
        <taxon>Embryophyta</taxon>
        <taxon>Tracheophyta</taxon>
        <taxon>Spermatophyta</taxon>
        <taxon>Magnoliopsida</taxon>
        <taxon>Ranunculales</taxon>
        <taxon>Ranunculaceae</taxon>
        <taxon>Thalictroideae</taxon>
        <taxon>Thalictrum</taxon>
    </lineage>
</organism>
<feature type="domain" description="Cystatin" evidence="3">
    <location>
        <begin position="13"/>
        <end position="109"/>
    </location>
</feature>
<evidence type="ECO:0000256" key="1">
    <source>
        <dbReference type="ARBA" id="ARBA00022690"/>
    </source>
</evidence>
<dbReference type="Gene3D" id="3.10.450.10">
    <property type="match status" value="1"/>
</dbReference>
<evidence type="ECO:0000313" key="4">
    <source>
        <dbReference type="EMBL" id="KAF5199897.1"/>
    </source>
</evidence>
<dbReference type="SMART" id="SM00043">
    <property type="entry name" value="CY"/>
    <property type="match status" value="1"/>
</dbReference>
<dbReference type="GO" id="GO:0004869">
    <property type="term" value="F:cysteine-type endopeptidase inhibitor activity"/>
    <property type="evidence" value="ECO:0007669"/>
    <property type="project" value="UniProtKB-KW"/>
</dbReference>
<dbReference type="OrthoDB" id="1908104at2759"/>
<evidence type="ECO:0000259" key="3">
    <source>
        <dbReference type="SMART" id="SM00043"/>
    </source>
</evidence>
<reference evidence="4 5" key="1">
    <citation type="submission" date="2020-06" db="EMBL/GenBank/DDBJ databases">
        <title>Transcriptomic and genomic resources for Thalictrum thalictroides and T. hernandezii: Facilitating candidate gene discovery in an emerging model plant lineage.</title>
        <authorList>
            <person name="Arias T."/>
            <person name="Riano-Pachon D.M."/>
            <person name="Di Stilio V.S."/>
        </authorList>
    </citation>
    <scope>NUCLEOTIDE SEQUENCE [LARGE SCALE GENOMIC DNA]</scope>
    <source>
        <strain evidence="5">cv. WT478/WT964</strain>
        <tissue evidence="4">Leaves</tissue>
    </source>
</reference>